<gene>
    <name evidence="1" type="ORF">BDN72DRAFT_771268</name>
</gene>
<dbReference type="Proteomes" id="UP000308600">
    <property type="component" value="Unassembled WGS sequence"/>
</dbReference>
<reference evidence="1 2" key="1">
    <citation type="journal article" date="2019" name="Nat. Ecol. Evol.">
        <title>Megaphylogeny resolves global patterns of mushroom evolution.</title>
        <authorList>
            <person name="Varga T."/>
            <person name="Krizsan K."/>
            <person name="Foldi C."/>
            <person name="Dima B."/>
            <person name="Sanchez-Garcia M."/>
            <person name="Sanchez-Ramirez S."/>
            <person name="Szollosi G.J."/>
            <person name="Szarkandi J.G."/>
            <person name="Papp V."/>
            <person name="Albert L."/>
            <person name="Andreopoulos W."/>
            <person name="Angelini C."/>
            <person name="Antonin V."/>
            <person name="Barry K.W."/>
            <person name="Bougher N.L."/>
            <person name="Buchanan P."/>
            <person name="Buyck B."/>
            <person name="Bense V."/>
            <person name="Catcheside P."/>
            <person name="Chovatia M."/>
            <person name="Cooper J."/>
            <person name="Damon W."/>
            <person name="Desjardin D."/>
            <person name="Finy P."/>
            <person name="Geml J."/>
            <person name="Haridas S."/>
            <person name="Hughes K."/>
            <person name="Justo A."/>
            <person name="Karasinski D."/>
            <person name="Kautmanova I."/>
            <person name="Kiss B."/>
            <person name="Kocsube S."/>
            <person name="Kotiranta H."/>
            <person name="LaButti K.M."/>
            <person name="Lechner B.E."/>
            <person name="Liimatainen K."/>
            <person name="Lipzen A."/>
            <person name="Lukacs Z."/>
            <person name="Mihaltcheva S."/>
            <person name="Morgado L.N."/>
            <person name="Niskanen T."/>
            <person name="Noordeloos M.E."/>
            <person name="Ohm R.A."/>
            <person name="Ortiz-Santana B."/>
            <person name="Ovrebo C."/>
            <person name="Racz N."/>
            <person name="Riley R."/>
            <person name="Savchenko A."/>
            <person name="Shiryaev A."/>
            <person name="Soop K."/>
            <person name="Spirin V."/>
            <person name="Szebenyi C."/>
            <person name="Tomsovsky M."/>
            <person name="Tulloss R.E."/>
            <person name="Uehling J."/>
            <person name="Grigoriev I.V."/>
            <person name="Vagvolgyi C."/>
            <person name="Papp T."/>
            <person name="Martin F.M."/>
            <person name="Miettinen O."/>
            <person name="Hibbett D.S."/>
            <person name="Nagy L.G."/>
        </authorList>
    </citation>
    <scope>NUCLEOTIDE SEQUENCE [LARGE SCALE GENOMIC DNA]</scope>
    <source>
        <strain evidence="1 2">NL-1719</strain>
    </source>
</reference>
<accession>A0ACD3ANH4</accession>
<keyword evidence="2" id="KW-1185">Reference proteome</keyword>
<protein>
    <submittedName>
        <fullName evidence="1">Uncharacterized protein</fullName>
    </submittedName>
</protein>
<evidence type="ECO:0000313" key="1">
    <source>
        <dbReference type="EMBL" id="TFK67040.1"/>
    </source>
</evidence>
<dbReference type="EMBL" id="ML208387">
    <property type="protein sequence ID" value="TFK67040.1"/>
    <property type="molecule type" value="Genomic_DNA"/>
</dbReference>
<proteinExistence type="predicted"/>
<organism evidence="1 2">
    <name type="scientific">Pluteus cervinus</name>
    <dbReference type="NCBI Taxonomy" id="181527"/>
    <lineage>
        <taxon>Eukaryota</taxon>
        <taxon>Fungi</taxon>
        <taxon>Dikarya</taxon>
        <taxon>Basidiomycota</taxon>
        <taxon>Agaricomycotina</taxon>
        <taxon>Agaricomycetes</taxon>
        <taxon>Agaricomycetidae</taxon>
        <taxon>Agaricales</taxon>
        <taxon>Pluteineae</taxon>
        <taxon>Pluteaceae</taxon>
        <taxon>Pluteus</taxon>
    </lineage>
</organism>
<name>A0ACD3ANH4_9AGAR</name>
<sequence>MRTLYDILRSCFFTIAACVYRAIHQNIPDPTMTMWGRLWVRIKITIYALIAPEAMIWWAMRQRYGAIEVVKGVNRLDLGLNWTQTHGQFAQMGGFARKDNRYVLYPPTLIKLLQQGRIDLEDLQLSKDDIDDKSKGDILSKALVAFQTTWFVFECLARLQQGLPLIELEVVTLAFAVLNTVTYSLWWYKPLNVLRPIYVRVLPKASTAGPLQTGASSDASTREPDHEAAPLISRGMGMSEDRAVDSEADVVIKSRENETPVGRVEKERATRKQVEPKQWWMKVWKICIERPFFAVVGPLVDLFEDETVHEDATHVSTSYGMDIPGDKVNLVARLSCVIGLIFGAIHFISWHSTFPAHMQLTLWRISSVILVAQPAFIMLADLFNQMYKHASDGSWRELITQMLRNICNAAFLIGTIAFILARFCLLILALLALDHLPPHALDNITWTSYIPHL</sequence>
<evidence type="ECO:0000313" key="2">
    <source>
        <dbReference type="Proteomes" id="UP000308600"/>
    </source>
</evidence>